<dbReference type="AlphaFoldDB" id="A0AAV2LEL5"/>
<evidence type="ECO:0000256" key="2">
    <source>
        <dbReference type="ARBA" id="ARBA00012180"/>
    </source>
</evidence>
<keyword evidence="5" id="KW-1185">Reference proteome</keyword>
<dbReference type="PANTHER" id="PTHR33050:SF7">
    <property type="entry name" value="RIBONUCLEASE H"/>
    <property type="match status" value="1"/>
</dbReference>
<evidence type="ECO:0000313" key="4">
    <source>
        <dbReference type="EMBL" id="CAL1600479.1"/>
    </source>
</evidence>
<dbReference type="Pfam" id="PF00078">
    <property type="entry name" value="RVT_1"/>
    <property type="match status" value="1"/>
</dbReference>
<proteinExistence type="inferred from homology"/>
<dbReference type="InterPro" id="IPR043502">
    <property type="entry name" value="DNA/RNA_pol_sf"/>
</dbReference>
<sequence length="147" mass="15872">MSLRLTIGGFGLLPGGLPRTHGLSGSPSHGGHRDKFRPLTGWHYQFRVLPFGLSLSPMVFSRVVAAALAPLQAGGLRILPYLDDWLVCAPSRARFQRGWALPFLLYLSLFGKLMAASACVWIHHTLFTGAADYSVGGTGLGSREVSH</sequence>
<dbReference type="Gene3D" id="3.30.70.270">
    <property type="match status" value="1"/>
</dbReference>
<accession>A0AAV2LEL5</accession>
<dbReference type="Proteomes" id="UP001497482">
    <property type="component" value="Chromosome 3"/>
</dbReference>
<dbReference type="EMBL" id="OZ035825">
    <property type="protein sequence ID" value="CAL1600479.1"/>
    <property type="molecule type" value="Genomic_DNA"/>
</dbReference>
<dbReference type="PANTHER" id="PTHR33050">
    <property type="entry name" value="REVERSE TRANSCRIPTASE DOMAIN-CONTAINING PROTEIN"/>
    <property type="match status" value="1"/>
</dbReference>
<evidence type="ECO:0000256" key="1">
    <source>
        <dbReference type="ARBA" id="ARBA00010879"/>
    </source>
</evidence>
<feature type="domain" description="Reverse transcriptase" evidence="3">
    <location>
        <begin position="41"/>
        <end position="97"/>
    </location>
</feature>
<name>A0AAV2LEL5_KNICA</name>
<dbReference type="InterPro" id="IPR000477">
    <property type="entry name" value="RT_dom"/>
</dbReference>
<evidence type="ECO:0000313" key="5">
    <source>
        <dbReference type="Proteomes" id="UP001497482"/>
    </source>
</evidence>
<reference evidence="4 5" key="1">
    <citation type="submission" date="2024-04" db="EMBL/GenBank/DDBJ databases">
        <authorList>
            <person name="Waldvogel A.-M."/>
            <person name="Schoenle A."/>
        </authorList>
    </citation>
    <scope>NUCLEOTIDE SEQUENCE [LARGE SCALE GENOMIC DNA]</scope>
</reference>
<comment type="similarity">
    <text evidence="1">Belongs to the beta type-B retroviral polymerase family. HERV class-II K(HML-2) pol subfamily.</text>
</comment>
<dbReference type="EC" id="3.1.26.4" evidence="2"/>
<dbReference type="InterPro" id="IPR052055">
    <property type="entry name" value="Hepadnavirus_pol/RT"/>
</dbReference>
<dbReference type="SUPFAM" id="SSF56672">
    <property type="entry name" value="DNA/RNA polymerases"/>
    <property type="match status" value="1"/>
</dbReference>
<dbReference type="InterPro" id="IPR043128">
    <property type="entry name" value="Rev_trsase/Diguanyl_cyclase"/>
</dbReference>
<dbReference type="GO" id="GO:0004523">
    <property type="term" value="F:RNA-DNA hybrid ribonuclease activity"/>
    <property type="evidence" value="ECO:0007669"/>
    <property type="project" value="UniProtKB-EC"/>
</dbReference>
<organism evidence="4 5">
    <name type="scientific">Knipowitschia caucasica</name>
    <name type="common">Caucasian dwarf goby</name>
    <name type="synonym">Pomatoschistus caucasicus</name>
    <dbReference type="NCBI Taxonomy" id="637954"/>
    <lineage>
        <taxon>Eukaryota</taxon>
        <taxon>Metazoa</taxon>
        <taxon>Chordata</taxon>
        <taxon>Craniata</taxon>
        <taxon>Vertebrata</taxon>
        <taxon>Euteleostomi</taxon>
        <taxon>Actinopterygii</taxon>
        <taxon>Neopterygii</taxon>
        <taxon>Teleostei</taxon>
        <taxon>Neoteleostei</taxon>
        <taxon>Acanthomorphata</taxon>
        <taxon>Gobiaria</taxon>
        <taxon>Gobiiformes</taxon>
        <taxon>Gobioidei</taxon>
        <taxon>Gobiidae</taxon>
        <taxon>Gobiinae</taxon>
        <taxon>Knipowitschia</taxon>
    </lineage>
</organism>
<evidence type="ECO:0000259" key="3">
    <source>
        <dbReference type="Pfam" id="PF00078"/>
    </source>
</evidence>
<gene>
    <name evidence="4" type="ORF">KC01_LOCUS28571</name>
</gene>
<protein>
    <recommendedName>
        <fullName evidence="2">ribonuclease H</fullName>
        <ecNumber evidence="2">3.1.26.4</ecNumber>
    </recommendedName>
</protein>